<proteinExistence type="predicted"/>
<reference evidence="1 2" key="1">
    <citation type="submission" date="2015-03" db="EMBL/GenBank/DDBJ databases">
        <authorList>
            <person name="Regsiter A."/>
            <person name="william w."/>
        </authorList>
    </citation>
    <scope>NUCLEOTIDE SEQUENCE [LARGE SCALE GENOMIC DNA]</scope>
    <source>
        <strain evidence="1 2">CB1</strain>
    </source>
</reference>
<dbReference type="Proteomes" id="UP000078599">
    <property type="component" value="Unassembled WGS sequence"/>
</dbReference>
<evidence type="ECO:0000313" key="2">
    <source>
        <dbReference type="Proteomes" id="UP000078599"/>
    </source>
</evidence>
<sequence>MIEPRLRAQNAYLVEMDRRIGLAKRVTEQQWYPSARAAVAAYLVGLLEALVEVPKNDVSHAVQMYSDATEVPTSSNADAPWPFEFAAQVRLALSEHQESEVLGPAHWVIGMGLMDALVRRQRGADDVWNVAHLASAIDVRIFAFNEAFQELDESPMRFVVEAIGVLASWEREHAARYAPRERRDGLPAALAAWANETDFGAIWDMRAWAGFDMYSDELGFLGVMCAERSAELLPVVESIGVPPLLESVLQSPSITMDMDRILALLDRAPPLLDPTTGRWNHKVAAGYLLKVAFEYVLNLGRPDRSNEDRPHAQEQELRALIGPIVTHTLDRTDGVPMLVRWLRHLVWRVGNHPDDEVLNNVFDATLDALAGSSQPLGDIYVFPTSAALAAGALVPQLAETEAELLYQNLIVAIMLREKQLEAGSSSTIPALRNAFRDLLRRGRHPFLNSYNERVGSWRYSVFATLYASETEPATTWKDDFDAFALERRASLHWSYTDDRTLTAPGLFLAGVGVALLDQCIMADDPHLRAKASPVWTEVFNATLPYFTHWTLDQGPWRSVGTSLFARLPACTTSGNASLGLSLVRESLKQVGGDETMFVTAMANLDNNGMTIATLAGDSTVEAATIARIASFLRWEASTGNRNLSDAVVQYWENKWPPDALQAPII</sequence>
<protein>
    <submittedName>
        <fullName evidence="1">Uncharacterized protein</fullName>
    </submittedName>
</protein>
<evidence type="ECO:0000313" key="1">
    <source>
        <dbReference type="EMBL" id="CQR38254.1"/>
    </source>
</evidence>
<name>A0ABM9T9P5_THIA3</name>
<gene>
    <name evidence="1" type="ORF">THICB1_70370</name>
</gene>
<dbReference type="RefSeq" id="WP_064971577.1">
    <property type="nucleotide sequence ID" value="NZ_LN831667.1"/>
</dbReference>
<accession>A0ABM9T9P5</accession>
<comment type="caution">
    <text evidence="1">The sequence shown here is derived from an EMBL/GenBank/DDBJ whole genome shotgun (WGS) entry which is preliminary data.</text>
</comment>
<organism evidence="1 2">
    <name type="scientific">Thiomonas arsenitoxydans (strain DSM 22701 / CIP 110005 / 3As)</name>
    <dbReference type="NCBI Taxonomy" id="426114"/>
    <lineage>
        <taxon>Bacteria</taxon>
        <taxon>Pseudomonadati</taxon>
        <taxon>Pseudomonadota</taxon>
        <taxon>Betaproteobacteria</taxon>
        <taxon>Burkholderiales</taxon>
        <taxon>Thiomonas</taxon>
    </lineage>
</organism>
<keyword evidence="2" id="KW-1185">Reference proteome</keyword>
<dbReference type="EMBL" id="CTRI01000029">
    <property type="protein sequence ID" value="CQR38254.1"/>
    <property type="molecule type" value="Genomic_DNA"/>
</dbReference>